<dbReference type="EMBL" id="CP009211">
    <property type="protein sequence ID" value="AIJ32718.1"/>
    <property type="molecule type" value="Genomic_DNA"/>
</dbReference>
<dbReference type="Proteomes" id="UP000028780">
    <property type="component" value="Chromosome"/>
</dbReference>
<evidence type="ECO:0000313" key="1">
    <source>
        <dbReference type="EMBL" id="AIJ32718.1"/>
    </source>
</evidence>
<gene>
    <name evidence="1" type="ORF">CIMIT_01240</name>
    <name evidence="2" type="ORF">SAMEA4535761_00314</name>
</gene>
<dbReference type="EMBL" id="LT906467">
    <property type="protein sequence ID" value="SNV56547.1"/>
    <property type="molecule type" value="Genomic_DNA"/>
</dbReference>
<dbReference type="InterPro" id="IPR021373">
    <property type="entry name" value="DUF2993"/>
</dbReference>
<reference evidence="1 3" key="1">
    <citation type="submission" date="2014-08" db="EMBL/GenBank/DDBJ databases">
        <title>Complete genome sequence of Corynebacterium imitans DSM 44264, isolated from a five-month-old boy with suspected pharyngeal diphtheria.</title>
        <authorList>
            <person name="Mollmann S."/>
            <person name="Albersmeier A."/>
            <person name="Ruckert C."/>
            <person name="Tauch A."/>
        </authorList>
    </citation>
    <scope>NUCLEOTIDE SEQUENCE [LARGE SCALE GENOMIC DNA]</scope>
    <source>
        <strain evidence="1 3">DSM 44264</strain>
    </source>
</reference>
<sequence length="259" mass="27621">MKTAWKVIVGILAVLLVLLLIAEGGIRMFMANQITSEYSAGAQSDASSEAEPAEPKVSFGPQPVIFGLASGKLPHIDIETPSTLVVNGDEIYGEPASHVQMDNMRYGSGEPIADSLRLDTELTNELIRAMLNQQLREQMGEDSFLSDIINVSDVNTDPEAGTIHIAFSGGVASLDLKPVTEGGQMRFEATGTKLFGFDLPDEAAGALSDAMNQGMENQGAGQLRIEEFTVVPGGVRVTMAGENVNFNDLQQMQGQNFGA</sequence>
<name>A0A076NH62_9CORY</name>
<accession>A0A076NH62</accession>
<dbReference type="eggNOG" id="ENOG5030HSU">
    <property type="taxonomic scope" value="Bacteria"/>
</dbReference>
<dbReference type="Proteomes" id="UP000215374">
    <property type="component" value="Chromosome 1"/>
</dbReference>
<dbReference type="HOGENOM" id="CLU_058016_0_0_11"/>
<dbReference type="AlphaFoldDB" id="A0A076NH62"/>
<organism evidence="1 3">
    <name type="scientific">Corynebacterium imitans</name>
    <dbReference type="NCBI Taxonomy" id="156978"/>
    <lineage>
        <taxon>Bacteria</taxon>
        <taxon>Bacillati</taxon>
        <taxon>Actinomycetota</taxon>
        <taxon>Actinomycetes</taxon>
        <taxon>Mycobacteriales</taxon>
        <taxon>Corynebacteriaceae</taxon>
        <taxon>Corynebacterium</taxon>
    </lineage>
</organism>
<evidence type="ECO:0000313" key="2">
    <source>
        <dbReference type="EMBL" id="SNV56547.1"/>
    </source>
</evidence>
<dbReference type="RefSeq" id="WP_038587992.1">
    <property type="nucleotide sequence ID" value="NZ_CP009211.1"/>
</dbReference>
<protein>
    <submittedName>
        <fullName evidence="1">Uncharacterized protein</fullName>
    </submittedName>
</protein>
<reference evidence="2 4" key="2">
    <citation type="submission" date="2017-06" db="EMBL/GenBank/DDBJ databases">
        <authorList>
            <consortium name="Pathogen Informatics"/>
        </authorList>
    </citation>
    <scope>NUCLEOTIDE SEQUENCE [LARGE SCALE GENOMIC DNA]</scope>
    <source>
        <strain evidence="2 4">NCTC13015</strain>
    </source>
</reference>
<keyword evidence="3" id="KW-1185">Reference proteome</keyword>
<evidence type="ECO:0000313" key="3">
    <source>
        <dbReference type="Proteomes" id="UP000028780"/>
    </source>
</evidence>
<dbReference type="KEGG" id="cii:CIMIT_01240"/>
<evidence type="ECO:0000313" key="4">
    <source>
        <dbReference type="Proteomes" id="UP000215374"/>
    </source>
</evidence>
<dbReference type="OrthoDB" id="4424949at2"/>
<dbReference type="STRING" id="156978.CIMIT_01240"/>
<dbReference type="Pfam" id="PF11209">
    <property type="entry name" value="LmeA"/>
    <property type="match status" value="1"/>
</dbReference>
<proteinExistence type="predicted"/>